<dbReference type="Gene3D" id="2.70.70.10">
    <property type="entry name" value="Glucose Permease (Domain IIA)"/>
    <property type="match status" value="1"/>
</dbReference>
<feature type="compositionally biased region" description="Low complexity" evidence="1">
    <location>
        <begin position="272"/>
        <end position="290"/>
    </location>
</feature>
<feature type="region of interest" description="Disordered" evidence="1">
    <location>
        <begin position="154"/>
        <end position="198"/>
    </location>
</feature>
<feature type="compositionally biased region" description="Low complexity" evidence="1">
    <location>
        <begin position="176"/>
        <end position="191"/>
    </location>
</feature>
<dbReference type="GO" id="GO:0004222">
    <property type="term" value="F:metalloendopeptidase activity"/>
    <property type="evidence" value="ECO:0007669"/>
    <property type="project" value="TreeGrafter"/>
</dbReference>
<dbReference type="InterPro" id="IPR018392">
    <property type="entry name" value="LysM"/>
</dbReference>
<dbReference type="Proteomes" id="UP000248311">
    <property type="component" value="Unassembled WGS sequence"/>
</dbReference>
<feature type="region of interest" description="Disordered" evidence="1">
    <location>
        <begin position="243"/>
        <end position="309"/>
    </location>
</feature>
<gene>
    <name evidence="3" type="ORF">DFP88_101299</name>
</gene>
<accession>A0A318SUP4</accession>
<dbReference type="RefSeq" id="WP_245904630.1">
    <property type="nucleotide sequence ID" value="NZ_QJTE01000001.1"/>
</dbReference>
<sequence length="423" mass="43045">MTTKDEPMPHPARSLLISAAAFALVAGCSRPIDVDMRGLGNGFDTSGAVQDLPSRPQPDARGVMSYPNYQVVAAREGDTARAVAQRLGLDADGLARYNGIEPDSPLREGEILALPTRVTEPAAPQAAAPTQPLPSAAGSRIDVTSLASAAIDRAGPTPVQPQAAAPAPAPTPAPVTPGSTSSASSSAASAPGPEPLRHQVQRGETVYAIARQYGVPVRTIAEWNGLGPDLAIREGQYLLLPQSASPAPQPVQEMPVTEPGEGSPTPTPPSASAPLPEDEAPAAAPAAEPAPATPAPDIGESTAPARASTLAMPASGSIIREYSRGRNDGIDIGAAAGSAVKAADAGTVAAITTDTDGVQIVVIRHEGDLLTVYTHVGDLTVTRGASVSRGQTIGKVAPGDPALLHFEVRRGMDSQDPAEFLPI</sequence>
<dbReference type="SMART" id="SM00257">
    <property type="entry name" value="LysM"/>
    <property type="match status" value="2"/>
</dbReference>
<comment type="caution">
    <text evidence="3">The sequence shown here is derived from an EMBL/GenBank/DDBJ whole genome shotgun (WGS) entry which is preliminary data.</text>
</comment>
<feature type="domain" description="LysM" evidence="2">
    <location>
        <begin position="196"/>
        <end position="240"/>
    </location>
</feature>
<keyword evidence="4" id="KW-1185">Reference proteome</keyword>
<dbReference type="CDD" id="cd12797">
    <property type="entry name" value="M23_peptidase"/>
    <property type="match status" value="1"/>
</dbReference>
<dbReference type="AlphaFoldDB" id="A0A318SUP4"/>
<name>A0A318SUP4_9RHOB</name>
<organism evidence="3 4">
    <name type="scientific">Pseudoroseicyclus aestuarii</name>
    <dbReference type="NCBI Taxonomy" id="1795041"/>
    <lineage>
        <taxon>Bacteria</taxon>
        <taxon>Pseudomonadati</taxon>
        <taxon>Pseudomonadota</taxon>
        <taxon>Alphaproteobacteria</taxon>
        <taxon>Rhodobacterales</taxon>
        <taxon>Paracoccaceae</taxon>
        <taxon>Pseudoroseicyclus</taxon>
    </lineage>
</organism>
<dbReference type="PANTHER" id="PTHR21666:SF270">
    <property type="entry name" value="MUREIN HYDROLASE ACTIVATOR ENVC"/>
    <property type="match status" value="1"/>
</dbReference>
<dbReference type="SUPFAM" id="SSF51261">
    <property type="entry name" value="Duplicated hybrid motif"/>
    <property type="match status" value="1"/>
</dbReference>
<dbReference type="SUPFAM" id="SSF54106">
    <property type="entry name" value="LysM domain"/>
    <property type="match status" value="1"/>
</dbReference>
<evidence type="ECO:0000256" key="1">
    <source>
        <dbReference type="SAM" id="MobiDB-lite"/>
    </source>
</evidence>
<dbReference type="PROSITE" id="PS51782">
    <property type="entry name" value="LYSM"/>
    <property type="match status" value="1"/>
</dbReference>
<evidence type="ECO:0000259" key="2">
    <source>
        <dbReference type="PROSITE" id="PS51782"/>
    </source>
</evidence>
<dbReference type="PANTHER" id="PTHR21666">
    <property type="entry name" value="PEPTIDASE-RELATED"/>
    <property type="match status" value="1"/>
</dbReference>
<dbReference type="CDD" id="cd00118">
    <property type="entry name" value="LysM"/>
    <property type="match status" value="1"/>
</dbReference>
<dbReference type="InterPro" id="IPR036779">
    <property type="entry name" value="LysM_dom_sf"/>
</dbReference>
<dbReference type="InterPro" id="IPR011055">
    <property type="entry name" value="Dup_hybrid_motif"/>
</dbReference>
<keyword evidence="3" id="KW-0378">Hydrolase</keyword>
<protein>
    <submittedName>
        <fullName evidence="3">Murein DD-endopeptidase MepM/ murein hydrolase activator NlpD</fullName>
    </submittedName>
</protein>
<dbReference type="Gene3D" id="3.10.350.10">
    <property type="entry name" value="LysM domain"/>
    <property type="match status" value="2"/>
</dbReference>
<proteinExistence type="predicted"/>
<reference evidence="3 4" key="1">
    <citation type="submission" date="2018-06" db="EMBL/GenBank/DDBJ databases">
        <title>Genomic Encyclopedia of Type Strains, Phase III (KMG-III): the genomes of soil and plant-associated and newly described type strains.</title>
        <authorList>
            <person name="Whitman W."/>
        </authorList>
    </citation>
    <scope>NUCLEOTIDE SEQUENCE [LARGE SCALE GENOMIC DNA]</scope>
    <source>
        <strain evidence="3 4">CECT 9025</strain>
    </source>
</reference>
<evidence type="ECO:0000313" key="3">
    <source>
        <dbReference type="EMBL" id="PYE85631.1"/>
    </source>
</evidence>
<feature type="compositionally biased region" description="Low complexity" evidence="1">
    <location>
        <begin position="154"/>
        <end position="166"/>
    </location>
</feature>
<dbReference type="PROSITE" id="PS51257">
    <property type="entry name" value="PROKAR_LIPOPROTEIN"/>
    <property type="match status" value="1"/>
</dbReference>
<dbReference type="Pfam" id="PF01476">
    <property type="entry name" value="LysM"/>
    <property type="match status" value="2"/>
</dbReference>
<dbReference type="Pfam" id="PF01551">
    <property type="entry name" value="Peptidase_M23"/>
    <property type="match status" value="1"/>
</dbReference>
<evidence type="ECO:0000313" key="4">
    <source>
        <dbReference type="Proteomes" id="UP000248311"/>
    </source>
</evidence>
<dbReference type="InterPro" id="IPR016047">
    <property type="entry name" value="M23ase_b-sheet_dom"/>
</dbReference>
<dbReference type="InterPro" id="IPR050570">
    <property type="entry name" value="Cell_wall_metabolism_enzyme"/>
</dbReference>
<dbReference type="EMBL" id="QJTE01000001">
    <property type="protein sequence ID" value="PYE85631.1"/>
    <property type="molecule type" value="Genomic_DNA"/>
</dbReference>